<dbReference type="STRING" id="28176.CF66_2298"/>
<proteinExistence type="predicted"/>
<dbReference type="FunFam" id="3.40.50.1820:FF:000447">
    <property type="entry name" value="Polyhydroxyalkanoic acid synthase"/>
    <property type="match status" value="1"/>
</dbReference>
<evidence type="ECO:0000256" key="2">
    <source>
        <dbReference type="ARBA" id="ARBA00022490"/>
    </source>
</evidence>
<dbReference type="Proteomes" id="UP000053688">
    <property type="component" value="Unassembled WGS sequence"/>
</dbReference>
<keyword evidence="3" id="KW-0808">Transferase</keyword>
<gene>
    <name evidence="6" type="ORF">O1U_0130</name>
</gene>
<dbReference type="PANTHER" id="PTHR36837">
    <property type="entry name" value="POLY(3-HYDROXYALKANOATE) POLYMERASE SUBUNIT PHAC"/>
    <property type="match status" value="1"/>
</dbReference>
<evidence type="ECO:0000256" key="3">
    <source>
        <dbReference type="ARBA" id="ARBA00022679"/>
    </source>
</evidence>
<evidence type="ECO:0000256" key="4">
    <source>
        <dbReference type="ARBA" id="ARBA00023315"/>
    </source>
</evidence>
<reference evidence="6 7" key="1">
    <citation type="journal article" date="2014" name="Environ. Microbiol.">
        <title>Genomic signatures of obligate host dependence in the luminous bacterial symbiont of a vertebrate.</title>
        <authorList>
            <person name="Hendry T.A."/>
            <person name="de Wet J.R."/>
            <person name="Dunlap P.V."/>
        </authorList>
    </citation>
    <scope>NUCLEOTIDE SEQUENCE [LARGE SCALE GENOMIC DNA]</scope>
    <source>
        <strain evidence="6 7">Akat1</strain>
    </source>
</reference>
<keyword evidence="4" id="KW-0012">Acyltransferase</keyword>
<dbReference type="PATRIC" id="fig|1236703.3.peg.117"/>
<keyword evidence="7" id="KW-1185">Reference proteome</keyword>
<dbReference type="GO" id="GO:0042619">
    <property type="term" value="P:poly-hydroxybutyrate biosynthetic process"/>
    <property type="evidence" value="ECO:0007669"/>
    <property type="project" value="InterPro"/>
</dbReference>
<comment type="caution">
    <text evidence="6">The sequence shown here is derived from an EMBL/GenBank/DDBJ whole genome shotgun (WGS) entry which is preliminary data.</text>
</comment>
<dbReference type="GO" id="GO:0016746">
    <property type="term" value="F:acyltransferase activity"/>
    <property type="evidence" value="ECO:0007669"/>
    <property type="project" value="UniProtKB-KW"/>
</dbReference>
<dbReference type="eggNOG" id="COG3243">
    <property type="taxonomic scope" value="Bacteria"/>
</dbReference>
<evidence type="ECO:0000313" key="6">
    <source>
        <dbReference type="EMBL" id="EPE37674.1"/>
    </source>
</evidence>
<accession>S3DKM1</accession>
<name>S3DKM1_9GAMM</name>
<dbReference type="GO" id="GO:0005737">
    <property type="term" value="C:cytoplasm"/>
    <property type="evidence" value="ECO:0007669"/>
    <property type="project" value="UniProtKB-SubCell"/>
</dbReference>
<dbReference type="NCBIfam" id="TIGR01838">
    <property type="entry name" value="PHA_synth_I"/>
    <property type="match status" value="1"/>
</dbReference>
<evidence type="ECO:0000313" key="7">
    <source>
        <dbReference type="Proteomes" id="UP000053688"/>
    </source>
</evidence>
<dbReference type="InterPro" id="IPR029058">
    <property type="entry name" value="AB_hydrolase_fold"/>
</dbReference>
<dbReference type="EMBL" id="AMSD01000001">
    <property type="protein sequence ID" value="EPE37674.1"/>
    <property type="molecule type" value="Genomic_DNA"/>
</dbReference>
<dbReference type="PANTHER" id="PTHR36837:SF5">
    <property type="entry name" value="POLY-3-HYDROXYBUTYRATE SYNTHASE"/>
    <property type="match status" value="1"/>
</dbReference>
<sequence length="589" mass="68213">MFQRFYLDYFAKVQEANQEWWKNFELNKESIDSSPLYKAIQKISFQDSIQLFEKAKERPTGLLKLQIQWWEQQLQIWQHVVFADNNCKLFKEEKGDSRFGDELWETDVFYSFVKQSYLLFSKTYLDTIDSIEGLDKSIKERVMFISRQIINALSPTNFIATNPELLKLTLKKNGANLLSGLEQFKRDVDSSADILRIRMTDSNNFRIGKDIANTDGNIVFKNDLFELIQYTPLTNMINSTPLLIVPPFINKYYILDLHKKKSMVRWLLEHNHSVFMISWRNPGKDQAEIGFDNYIIDGVVKAISTVIEITNQEEINTVGYCIGGTLLASTISYYSAKRMKKRIRSASFFTTPLDFSQPGELGVYINETIITAIEIQNNEKGYMDGRSLSVIFNLLRENSLYWNYYIENYLKGNTPADFDLLYWNSDSTNVTALCHNFILRELYLQNKLIQKKGIKVGGVWIDLSKIKIPTYFVSTKQDHIVPWQGTYDSLSRIGGDKTFVLGESGHVAGVINHPGKGNKYGYWLNDNLNNSSDEWLKKAAYNKGSWWVHWNQWLMNFNQDQVEPFSKGSEKNPIIGIAPGEYVKQSLPI</sequence>
<protein>
    <submittedName>
        <fullName evidence="6">Poly(3-hydroxyalkanoate) polymerase</fullName>
    </submittedName>
</protein>
<feature type="domain" description="Poly-beta-hydroxybutyrate polymerase N-terminal" evidence="5">
    <location>
        <begin position="96"/>
        <end position="267"/>
    </location>
</feature>
<organism evidence="6 7">
    <name type="scientific">Candidatus Photodesmus katoptron Akat1</name>
    <dbReference type="NCBI Taxonomy" id="1236703"/>
    <lineage>
        <taxon>Bacteria</taxon>
        <taxon>Pseudomonadati</taxon>
        <taxon>Pseudomonadota</taxon>
        <taxon>Gammaproteobacteria</taxon>
        <taxon>Vibrionales</taxon>
        <taxon>Vibrionaceae</taxon>
        <taxon>Candidatus Photodesmus</taxon>
    </lineage>
</organism>
<keyword evidence="2" id="KW-0963">Cytoplasm</keyword>
<comment type="subcellular location">
    <subcellularLocation>
        <location evidence="1">Cytoplasm</location>
    </subcellularLocation>
</comment>
<dbReference type="RefSeq" id="WP_016503472.1">
    <property type="nucleotide sequence ID" value="NZ_AMSD01000001.1"/>
</dbReference>
<evidence type="ECO:0000259" key="5">
    <source>
        <dbReference type="Pfam" id="PF07167"/>
    </source>
</evidence>
<dbReference type="InterPro" id="IPR010941">
    <property type="entry name" value="PhaC_N"/>
</dbReference>
<dbReference type="InterPro" id="IPR051321">
    <property type="entry name" value="PHA/PHB_synthase"/>
</dbReference>
<dbReference type="InterPro" id="IPR010963">
    <property type="entry name" value="PHA_synth_I"/>
</dbReference>
<dbReference type="Pfam" id="PF07167">
    <property type="entry name" value="PhaC_N"/>
    <property type="match status" value="1"/>
</dbReference>
<dbReference type="Gene3D" id="3.40.50.1820">
    <property type="entry name" value="alpha/beta hydrolase"/>
    <property type="match status" value="1"/>
</dbReference>
<evidence type="ECO:0000256" key="1">
    <source>
        <dbReference type="ARBA" id="ARBA00004496"/>
    </source>
</evidence>
<dbReference type="SUPFAM" id="SSF53474">
    <property type="entry name" value="alpha/beta-Hydrolases"/>
    <property type="match status" value="1"/>
</dbReference>
<dbReference type="AlphaFoldDB" id="S3DKM1"/>